<dbReference type="EC" id="3.5.4.2" evidence="2 6"/>
<dbReference type="InterPro" id="IPR026912">
    <property type="entry name" value="Adenine_deam_C"/>
</dbReference>
<dbReference type="CDD" id="cd01295">
    <property type="entry name" value="AdeC"/>
    <property type="match status" value="1"/>
</dbReference>
<feature type="domain" description="Adenine deaminase C-terminal" evidence="8">
    <location>
        <begin position="407"/>
        <end position="574"/>
    </location>
</feature>
<feature type="domain" description="Amidohydrolase-related" evidence="7">
    <location>
        <begin position="73"/>
        <end position="353"/>
    </location>
</feature>
<dbReference type="OrthoDB" id="9775607at2"/>
<dbReference type="EMBL" id="BIFT01000001">
    <property type="protein sequence ID" value="GCE25515.1"/>
    <property type="molecule type" value="Genomic_DNA"/>
</dbReference>
<evidence type="ECO:0000256" key="4">
    <source>
        <dbReference type="ARBA" id="ARBA00023211"/>
    </source>
</evidence>
<comment type="similarity">
    <text evidence="1 6">Belongs to the metallo-dependent hydrolases superfamily. Adenine deaminase family.</text>
</comment>
<dbReference type="Proteomes" id="UP000287171">
    <property type="component" value="Unassembled WGS sequence"/>
</dbReference>
<dbReference type="HAMAP" id="MF_01518">
    <property type="entry name" value="Adenine_deamin"/>
    <property type="match status" value="1"/>
</dbReference>
<dbReference type="AlphaFoldDB" id="A0A402B2D8"/>
<name>A0A402B2D8_9CHLR</name>
<protein>
    <recommendedName>
        <fullName evidence="2 6">Adenine deaminase</fullName>
        <shortName evidence="6">Adenase</shortName>
        <shortName evidence="6">Adenine aminase</shortName>
        <ecNumber evidence="2 6">3.5.4.2</ecNumber>
    </recommendedName>
</protein>
<dbReference type="NCBIfam" id="TIGR01178">
    <property type="entry name" value="ade"/>
    <property type="match status" value="1"/>
</dbReference>
<dbReference type="Pfam" id="PF01979">
    <property type="entry name" value="Amidohydro_1"/>
    <property type="match status" value="1"/>
</dbReference>
<dbReference type="GO" id="GO:0000034">
    <property type="term" value="F:adenine deaminase activity"/>
    <property type="evidence" value="ECO:0007669"/>
    <property type="project" value="UniProtKB-UniRule"/>
</dbReference>
<keyword evidence="4 6" id="KW-0464">Manganese</keyword>
<evidence type="ECO:0000256" key="3">
    <source>
        <dbReference type="ARBA" id="ARBA00022801"/>
    </source>
</evidence>
<proteinExistence type="inferred from homology"/>
<evidence type="ECO:0000256" key="5">
    <source>
        <dbReference type="ARBA" id="ARBA00047720"/>
    </source>
</evidence>
<sequence>MDELRRHIRIARGEEPADLLLRNARLVNVCSGECYQADIAIADGMVVGVLAQDDSAHTPYTAHEVRDLQGRWLAPALIDGHMHIESTMLTLAEFARLVVPRGVTTVMLDPHEFANVLGLDGIRYVLEAGRNVPMAAYVMLSSCVPASSFESPYRTLLAEDLIQLLGEERVLGLAEMMNIPGVLGADSQVLAKIQATQQHRLAVDGHAPGVNARDLNAYVVAGIQSDHECTTVEEARQRIRLGMWLMIREGSAAQNLDALLPLVKELHPPRVFFVTDDRDPADIMTRGHIDSMVRRAIELGLDPVEAIRLASYSTAQYFGLQNRGAIAPGYRADLVVLDDLATFQVAEVYKDGVLTAQAGSLLAEIVEEPSSITNITGTVHIGNVTEADLRIAGKPGLVEVIGIEPGQITTRHLREEAPLRQDEIVADPERDLLKLVVIERHHASGRVGLGLVKGFGLRKGAIASSVAHDAHNIVIAGASDSDILLAAYTLEEMGGGFVCVVDGQIKARVALPIGGLVSPLPAAEVVQQLRTLDAAAAELGCSLEHPCMTLSFLSLSVIPSLKLTDQGLIDVETFTRIPLQR</sequence>
<comment type="cofactor">
    <cofactor evidence="6">
        <name>Mn(2+)</name>
        <dbReference type="ChEBI" id="CHEBI:29035"/>
    </cofactor>
</comment>
<evidence type="ECO:0000259" key="7">
    <source>
        <dbReference type="Pfam" id="PF01979"/>
    </source>
</evidence>
<dbReference type="Pfam" id="PF13382">
    <property type="entry name" value="Adenine_deam_C"/>
    <property type="match status" value="1"/>
</dbReference>
<reference evidence="10" key="1">
    <citation type="submission" date="2018-12" db="EMBL/GenBank/DDBJ databases">
        <title>Tengunoibacter tsumagoiensis gen. nov., sp. nov., Dictyobacter kobayashii sp. nov., D. alpinus sp. nov., and D. joshuensis sp. nov. and description of Dictyobacteraceae fam. nov. within the order Ktedonobacterales isolated from Tengu-no-mugimeshi.</title>
        <authorList>
            <person name="Wang C.M."/>
            <person name="Zheng Y."/>
            <person name="Sakai Y."/>
            <person name="Toyoda A."/>
            <person name="Minakuchi Y."/>
            <person name="Abe K."/>
            <person name="Yokota A."/>
            <person name="Yabe S."/>
        </authorList>
    </citation>
    <scope>NUCLEOTIDE SEQUENCE [LARGE SCALE GENOMIC DNA]</scope>
    <source>
        <strain evidence="10">Uno16</strain>
    </source>
</reference>
<evidence type="ECO:0000256" key="6">
    <source>
        <dbReference type="HAMAP-Rule" id="MF_01518"/>
    </source>
</evidence>
<evidence type="ECO:0000256" key="2">
    <source>
        <dbReference type="ARBA" id="ARBA00012782"/>
    </source>
</evidence>
<dbReference type="PANTHER" id="PTHR11113">
    <property type="entry name" value="N-ACETYLGLUCOSAMINE-6-PHOSPHATE DEACETYLASE"/>
    <property type="match status" value="1"/>
</dbReference>
<organism evidence="9 10">
    <name type="scientific">Dictyobacter alpinus</name>
    <dbReference type="NCBI Taxonomy" id="2014873"/>
    <lineage>
        <taxon>Bacteria</taxon>
        <taxon>Bacillati</taxon>
        <taxon>Chloroflexota</taxon>
        <taxon>Ktedonobacteria</taxon>
        <taxon>Ktedonobacterales</taxon>
        <taxon>Dictyobacteraceae</taxon>
        <taxon>Dictyobacter</taxon>
    </lineage>
</organism>
<comment type="catalytic activity">
    <reaction evidence="5 6">
        <text>adenine + H2O + H(+) = hypoxanthine + NH4(+)</text>
        <dbReference type="Rhea" id="RHEA:23688"/>
        <dbReference type="ChEBI" id="CHEBI:15377"/>
        <dbReference type="ChEBI" id="CHEBI:15378"/>
        <dbReference type="ChEBI" id="CHEBI:16708"/>
        <dbReference type="ChEBI" id="CHEBI:17368"/>
        <dbReference type="ChEBI" id="CHEBI:28938"/>
        <dbReference type="EC" id="3.5.4.2"/>
    </reaction>
</comment>
<evidence type="ECO:0000313" key="10">
    <source>
        <dbReference type="Proteomes" id="UP000287171"/>
    </source>
</evidence>
<keyword evidence="3 6" id="KW-0378">Hydrolase</keyword>
<evidence type="ECO:0000313" key="9">
    <source>
        <dbReference type="EMBL" id="GCE25515.1"/>
    </source>
</evidence>
<comment type="caution">
    <text evidence="9">The sequence shown here is derived from an EMBL/GenBank/DDBJ whole genome shotgun (WGS) entry which is preliminary data.</text>
</comment>
<evidence type="ECO:0000259" key="8">
    <source>
        <dbReference type="Pfam" id="PF13382"/>
    </source>
</evidence>
<accession>A0A402B2D8</accession>
<dbReference type="RefSeq" id="WP_126626090.1">
    <property type="nucleotide sequence ID" value="NZ_BIFT01000001.1"/>
</dbReference>
<dbReference type="InterPro" id="IPR011059">
    <property type="entry name" value="Metal-dep_hydrolase_composite"/>
</dbReference>
<dbReference type="Gene3D" id="3.20.20.140">
    <property type="entry name" value="Metal-dependent hydrolases"/>
    <property type="match status" value="1"/>
</dbReference>
<evidence type="ECO:0000256" key="1">
    <source>
        <dbReference type="ARBA" id="ARBA00006773"/>
    </source>
</evidence>
<dbReference type="PANTHER" id="PTHR11113:SF2">
    <property type="entry name" value="ADENINE DEAMINASE"/>
    <property type="match status" value="1"/>
</dbReference>
<gene>
    <name evidence="6 9" type="primary">ade</name>
    <name evidence="9" type="ORF">KDA_09990</name>
</gene>
<dbReference type="InterPro" id="IPR006680">
    <property type="entry name" value="Amidohydro-rel"/>
</dbReference>
<dbReference type="InterPro" id="IPR006679">
    <property type="entry name" value="Adenine_deam"/>
</dbReference>
<dbReference type="InterPro" id="IPR032466">
    <property type="entry name" value="Metal_Hydrolase"/>
</dbReference>
<dbReference type="Gene3D" id="2.30.40.10">
    <property type="entry name" value="Urease, subunit C, domain 1"/>
    <property type="match status" value="1"/>
</dbReference>
<dbReference type="SUPFAM" id="SSF51556">
    <property type="entry name" value="Metallo-dependent hydrolases"/>
    <property type="match status" value="1"/>
</dbReference>
<keyword evidence="10" id="KW-1185">Reference proteome</keyword>
<dbReference type="GO" id="GO:0006146">
    <property type="term" value="P:adenine catabolic process"/>
    <property type="evidence" value="ECO:0007669"/>
    <property type="project" value="InterPro"/>
</dbReference>
<dbReference type="SUPFAM" id="SSF51338">
    <property type="entry name" value="Composite domain of metallo-dependent hydrolases"/>
    <property type="match status" value="1"/>
</dbReference>